<reference evidence="1 2" key="2">
    <citation type="submission" date="2018-11" db="EMBL/GenBank/DDBJ databases">
        <authorList>
            <consortium name="Pathogen Informatics"/>
        </authorList>
    </citation>
    <scope>NUCLEOTIDE SEQUENCE [LARGE SCALE GENOMIC DNA]</scope>
</reference>
<evidence type="ECO:0000313" key="1">
    <source>
        <dbReference type="EMBL" id="VDN19949.1"/>
    </source>
</evidence>
<dbReference type="AlphaFoldDB" id="A0A183DTW2"/>
<dbReference type="Proteomes" id="UP000271098">
    <property type="component" value="Unassembled WGS sequence"/>
</dbReference>
<dbReference type="WBParaSite" id="GPUH_0001216701-mRNA-1">
    <property type="protein sequence ID" value="GPUH_0001216701-mRNA-1"/>
    <property type="gene ID" value="GPUH_0001216701"/>
</dbReference>
<keyword evidence="2" id="KW-1185">Reference proteome</keyword>
<dbReference type="EMBL" id="UYRT01079084">
    <property type="protein sequence ID" value="VDN19949.1"/>
    <property type="molecule type" value="Genomic_DNA"/>
</dbReference>
<reference evidence="3" key="1">
    <citation type="submission" date="2016-06" db="UniProtKB">
        <authorList>
            <consortium name="WormBaseParasite"/>
        </authorList>
    </citation>
    <scope>IDENTIFICATION</scope>
</reference>
<evidence type="ECO:0000313" key="3">
    <source>
        <dbReference type="WBParaSite" id="GPUH_0001216701-mRNA-1"/>
    </source>
</evidence>
<organism evidence="3">
    <name type="scientific">Gongylonema pulchrum</name>
    <dbReference type="NCBI Taxonomy" id="637853"/>
    <lineage>
        <taxon>Eukaryota</taxon>
        <taxon>Metazoa</taxon>
        <taxon>Ecdysozoa</taxon>
        <taxon>Nematoda</taxon>
        <taxon>Chromadorea</taxon>
        <taxon>Rhabditida</taxon>
        <taxon>Spirurina</taxon>
        <taxon>Spiruromorpha</taxon>
        <taxon>Spiruroidea</taxon>
        <taxon>Gongylonematidae</taxon>
        <taxon>Gongylonema</taxon>
    </lineage>
</organism>
<name>A0A183DTW2_9BILA</name>
<protein>
    <submittedName>
        <fullName evidence="1 3">Uncharacterized protein</fullName>
    </submittedName>
</protein>
<accession>A0A183DTW2</accession>
<proteinExistence type="predicted"/>
<gene>
    <name evidence="1" type="ORF">GPUH_LOCUS12153</name>
</gene>
<sequence>MDPEYIGMQKRCRRASCPGAGISSSGFKQRLPIILLFYCVWISTFDTYCRYCALYY</sequence>
<evidence type="ECO:0000313" key="2">
    <source>
        <dbReference type="Proteomes" id="UP000271098"/>
    </source>
</evidence>